<keyword evidence="13" id="KW-1185">Reference proteome</keyword>
<feature type="transmembrane region" description="Helical" evidence="10">
    <location>
        <begin position="1189"/>
        <end position="1207"/>
    </location>
</feature>
<evidence type="ECO:0000256" key="8">
    <source>
        <dbReference type="ARBA" id="ARBA00023136"/>
    </source>
</evidence>
<reference evidence="12 13" key="1">
    <citation type="submission" date="2016-03" db="EMBL/GenBank/DDBJ databases">
        <title>Cyphomyrmex costatus WGS genome.</title>
        <authorList>
            <person name="Nygaard S."/>
            <person name="Hu H."/>
            <person name="Boomsma J."/>
            <person name="Zhang G."/>
        </authorList>
    </citation>
    <scope>NUCLEOTIDE SEQUENCE [LARGE SCALE GENOMIC DNA]</scope>
    <source>
        <strain evidence="12">MS0001</strain>
        <tissue evidence="12">Whole body</tissue>
    </source>
</reference>
<dbReference type="InterPro" id="IPR013525">
    <property type="entry name" value="ABC2_TM"/>
</dbReference>
<evidence type="ECO:0000256" key="5">
    <source>
        <dbReference type="ARBA" id="ARBA00022741"/>
    </source>
</evidence>
<feature type="region of interest" description="Disordered" evidence="9">
    <location>
        <begin position="1049"/>
        <end position="1068"/>
    </location>
</feature>
<proteinExistence type="inferred from homology"/>
<name>A0A195CXL1_9HYME</name>
<feature type="transmembrane region" description="Helical" evidence="10">
    <location>
        <begin position="380"/>
        <end position="400"/>
    </location>
</feature>
<dbReference type="GO" id="GO:0005886">
    <property type="term" value="C:plasma membrane"/>
    <property type="evidence" value="ECO:0007669"/>
    <property type="project" value="TreeGrafter"/>
</dbReference>
<evidence type="ECO:0000313" key="13">
    <source>
        <dbReference type="Proteomes" id="UP000078542"/>
    </source>
</evidence>
<feature type="transmembrane region" description="Helical" evidence="10">
    <location>
        <begin position="412"/>
        <end position="435"/>
    </location>
</feature>
<comment type="similarity">
    <text evidence="2">Belongs to the ABC transporter superfamily. ABCG family. Eye pigment precursor importer (TC 3.A.1.204) subfamily.</text>
</comment>
<keyword evidence="6 12" id="KW-0067">ATP-binding</keyword>
<comment type="subcellular location">
    <subcellularLocation>
        <location evidence="1">Membrane</location>
        <topology evidence="1">Multi-pass membrane protein</topology>
    </subcellularLocation>
</comment>
<dbReference type="InterPro" id="IPR003439">
    <property type="entry name" value="ABC_transporter-like_ATP-bd"/>
</dbReference>
<evidence type="ECO:0000313" key="12">
    <source>
        <dbReference type="EMBL" id="KYN05400.1"/>
    </source>
</evidence>
<dbReference type="SMART" id="SM00382">
    <property type="entry name" value="AAA"/>
    <property type="match status" value="3"/>
</dbReference>
<evidence type="ECO:0000259" key="11">
    <source>
        <dbReference type="PROSITE" id="PS50893"/>
    </source>
</evidence>
<feature type="transmembrane region" description="Helical" evidence="10">
    <location>
        <begin position="1109"/>
        <end position="1126"/>
    </location>
</feature>
<evidence type="ECO:0000256" key="7">
    <source>
        <dbReference type="ARBA" id="ARBA00022989"/>
    </source>
</evidence>
<feature type="transmembrane region" description="Helical" evidence="10">
    <location>
        <begin position="1247"/>
        <end position="1265"/>
    </location>
</feature>
<evidence type="ECO:0000256" key="10">
    <source>
        <dbReference type="SAM" id="Phobius"/>
    </source>
</evidence>
<feature type="transmembrane region" description="Helical" evidence="10">
    <location>
        <begin position="1219"/>
        <end position="1241"/>
    </location>
</feature>
<evidence type="ECO:0000256" key="9">
    <source>
        <dbReference type="SAM" id="MobiDB-lite"/>
    </source>
</evidence>
<evidence type="ECO:0000256" key="3">
    <source>
        <dbReference type="ARBA" id="ARBA00022448"/>
    </source>
</evidence>
<feature type="transmembrane region" description="Helical" evidence="10">
    <location>
        <begin position="338"/>
        <end position="359"/>
    </location>
</feature>
<dbReference type="CDD" id="cd03213">
    <property type="entry name" value="ABCG_EPDR"/>
    <property type="match status" value="2"/>
</dbReference>
<dbReference type="InterPro" id="IPR003593">
    <property type="entry name" value="AAA+_ATPase"/>
</dbReference>
<keyword evidence="4 10" id="KW-0812">Transmembrane</keyword>
<accession>A0A195CXL1</accession>
<keyword evidence="3" id="KW-0813">Transport</keyword>
<dbReference type="InterPro" id="IPR017871">
    <property type="entry name" value="ABC_transporter-like_CS"/>
</dbReference>
<dbReference type="Gene3D" id="3.40.50.300">
    <property type="entry name" value="P-loop containing nucleotide triphosphate hydrolases"/>
    <property type="match status" value="3"/>
</dbReference>
<organism evidence="12 13">
    <name type="scientific">Cyphomyrmex costatus</name>
    <dbReference type="NCBI Taxonomy" id="456900"/>
    <lineage>
        <taxon>Eukaryota</taxon>
        <taxon>Metazoa</taxon>
        <taxon>Ecdysozoa</taxon>
        <taxon>Arthropoda</taxon>
        <taxon>Hexapoda</taxon>
        <taxon>Insecta</taxon>
        <taxon>Pterygota</taxon>
        <taxon>Neoptera</taxon>
        <taxon>Endopterygota</taxon>
        <taxon>Hymenoptera</taxon>
        <taxon>Apocrita</taxon>
        <taxon>Aculeata</taxon>
        <taxon>Formicoidea</taxon>
        <taxon>Formicidae</taxon>
        <taxon>Myrmicinae</taxon>
        <taxon>Cyphomyrmex</taxon>
    </lineage>
</organism>
<feature type="domain" description="ABC transporter" evidence="11">
    <location>
        <begin position="1"/>
        <end position="201"/>
    </location>
</feature>
<keyword evidence="8 10" id="KW-0472">Membrane</keyword>
<dbReference type="FunFam" id="3.40.50.300:FF:001077">
    <property type="entry name" value="Uncharacterized protein, isoform A"/>
    <property type="match status" value="1"/>
</dbReference>
<keyword evidence="5" id="KW-0547">Nucleotide-binding</keyword>
<keyword evidence="7 10" id="KW-1133">Transmembrane helix</keyword>
<dbReference type="EMBL" id="KQ977141">
    <property type="protein sequence ID" value="KYN05400.1"/>
    <property type="molecule type" value="Genomic_DNA"/>
</dbReference>
<dbReference type="InterPro" id="IPR050352">
    <property type="entry name" value="ABCG_transporters"/>
</dbReference>
<protein>
    <submittedName>
        <fullName evidence="12">ATP-binding cassette sub-family G member 4</fullName>
    </submittedName>
</protein>
<feature type="domain" description="ABC transporter" evidence="11">
    <location>
        <begin position="777"/>
        <end position="1011"/>
    </location>
</feature>
<dbReference type="Pfam" id="PF00005">
    <property type="entry name" value="ABC_tran"/>
    <property type="match status" value="3"/>
</dbReference>
<dbReference type="PANTHER" id="PTHR48041">
    <property type="entry name" value="ABC TRANSPORTER G FAMILY MEMBER 28"/>
    <property type="match status" value="1"/>
</dbReference>
<evidence type="ECO:0000256" key="4">
    <source>
        <dbReference type="ARBA" id="ARBA00022692"/>
    </source>
</evidence>
<dbReference type="STRING" id="456900.A0A195CXL1"/>
<evidence type="ECO:0000256" key="6">
    <source>
        <dbReference type="ARBA" id="ARBA00022840"/>
    </source>
</evidence>
<dbReference type="SUPFAM" id="SSF52540">
    <property type="entry name" value="P-loop containing nucleoside triphosphate hydrolases"/>
    <property type="match status" value="3"/>
</dbReference>
<dbReference type="Pfam" id="PF01061">
    <property type="entry name" value="ABC2_membrane"/>
    <property type="match status" value="2"/>
</dbReference>
<feature type="transmembrane region" description="Helical" evidence="10">
    <location>
        <begin position="1133"/>
        <end position="1150"/>
    </location>
</feature>
<dbReference type="PROSITE" id="PS50893">
    <property type="entry name" value="ABC_TRANSPORTER_2"/>
    <property type="match status" value="3"/>
</dbReference>
<dbReference type="GO" id="GO:0140359">
    <property type="term" value="F:ABC-type transporter activity"/>
    <property type="evidence" value="ECO:0007669"/>
    <property type="project" value="InterPro"/>
</dbReference>
<dbReference type="PANTHER" id="PTHR48041:SF118">
    <property type="entry name" value="ATP-BINDING CASSETTE TRANSPORTER (ABC TRANSPORTER) FAMILY G MEMBER 16"/>
    <property type="match status" value="1"/>
</dbReference>
<evidence type="ECO:0000256" key="1">
    <source>
        <dbReference type="ARBA" id="ARBA00004141"/>
    </source>
</evidence>
<dbReference type="InterPro" id="IPR027417">
    <property type="entry name" value="P-loop_NTPase"/>
</dbReference>
<feature type="compositionally biased region" description="Basic and acidic residues" evidence="9">
    <location>
        <begin position="1049"/>
        <end position="1067"/>
    </location>
</feature>
<sequence length="1446" mass="165185">MGPSGAGKSTLMDILAGFTTTSITGRIMINGQERNMSEFRKLSAYIMQDDNLQPFLTVQEAMFIAADLKLSLDHRQKSQKIDKILVAMGLDESRYMITGVLSGGQRKRLAIALELINNPPVMFFDEPTSGLDSTSSKQCLALLKQLAQEGRTIICTIHQPSAILFNMLDHLYVIANGNCVYTGSTYNLVPYLHSIEFVCPTHYDPVDFLMEICNGDYGPHISKLMESIDNGKNNQWRSTKTDHLNKNQGTITSQQVAERFYSFEMEFKRTSYYTDNFWRQLCILIKRNAIRLYRDKALTLTRISVHLTIALVVGTLYFKIGQDAAYILDNFNLSYYNLMFLTYNAFSATMVTIPLDLPILKREHFNRWYKLRSYYLASKMADFVIQFISTFIYTVIVYYMSGQLPESRRFGLYMLMCFVVSLVGQTIGFIIGCALKIQLKKNVYSVENEKKVLHNVTGHFETRKVTVIIGPSGAGKSTLLKIISGERLNKVKGTITVNNVEQNRTMFRKQICYVPQQFHLLPFLTTRETLYIAARLKLNVNQNKQEIRLIVNDIAKNLGLSSCLNTLANKLSGGEQKRLSIGVEMITKPSVLLLDEPTSGLDSVTSNQIISMLHDMATANCTIVCAIHQPSSRMISLFDDIMVLNQGRCMYCGPKSEILNTYRIAGFTCPSFYNIAEFVLEVITEQRDGDLKNLYKICHNEYKKFKSCSKHNKNELDSPNNFNQKYEIRDDTNTNNIIQKMSTWQQQKILFLRALICIKRDNVLTKLRLAVHIVIALLIGTLFYNFETEKKILHNVTGHFEPGKVTVILGPSGAGKTSLLKIISGKRLIDVKGTITVNGVEQNKGMFRKHMCYVPQQFDLLPFLTTRETLYIAARLKLNINRNNQEIYLIVNDIIESLGLSYCLNTLANKLSGGERKRLSIGVEMITKPSVLLLDEPTSGLDSVASNQLINMLHNMAKENCTVICVIHQPSSQMISLFDNIMVLDRGRCMYCGPKSEILNVYSICGFTCPNFYNIAEFVLEVITKQRSGDLENLYKICRDEYEKIRSHSKHNKNELDATDSKQKRESNGINTSIKNKISKKSIWQQQKILFLRALICIKRDNILTQLRLVAHIVVGLLLGIVFYNFGANAENVGSNIACLFFFLLFLFFANSMPSVQMFPTEAAVFLQEHLNNWYSLRAYYSVKVLTDLPLQIVCVSFFLLISYYLTGQPMEYNRFLQTWNICLLITILGQTVGILTGIAFGTQLGIFLIPATSIPLLLFSGFFLKLNEMSIYLQPLSFVSFFRYAFEGLMQAVYLDRPNLLCSEIYCHLRSPNKILSMMDMPAVTKHRIPKVHRYYQYYRYDISFHRNNKYALHRVMSNIIVSAIISFQNWSPLIEMSERNFEGLFASFKTSGLSNHFKFRPFCDPVINILILSYPYSPQASSITIIFVYINISRQYERNYRVTS</sequence>
<dbReference type="PROSITE" id="PS00211">
    <property type="entry name" value="ABC_TRANSPORTER_1"/>
    <property type="match status" value="3"/>
</dbReference>
<feature type="domain" description="ABC transporter" evidence="11">
    <location>
        <begin position="437"/>
        <end position="671"/>
    </location>
</feature>
<dbReference type="InterPro" id="IPR043926">
    <property type="entry name" value="ABCG_dom"/>
</dbReference>
<evidence type="ECO:0000256" key="2">
    <source>
        <dbReference type="ARBA" id="ARBA00005814"/>
    </source>
</evidence>
<dbReference type="Proteomes" id="UP000078542">
    <property type="component" value="Unassembled WGS sequence"/>
</dbReference>
<feature type="transmembrane region" description="Helical" evidence="10">
    <location>
        <begin position="297"/>
        <end position="318"/>
    </location>
</feature>
<dbReference type="GO" id="GO:0005524">
    <property type="term" value="F:ATP binding"/>
    <property type="evidence" value="ECO:0007669"/>
    <property type="project" value="UniProtKB-KW"/>
</dbReference>
<gene>
    <name evidence="12" type="ORF">ALC62_03685</name>
</gene>
<dbReference type="Pfam" id="PF19055">
    <property type="entry name" value="ABC2_membrane_7"/>
    <property type="match status" value="1"/>
</dbReference>
<dbReference type="GO" id="GO:0016887">
    <property type="term" value="F:ATP hydrolysis activity"/>
    <property type="evidence" value="ECO:0007669"/>
    <property type="project" value="InterPro"/>
</dbReference>